<keyword evidence="1" id="KW-1133">Transmembrane helix</keyword>
<dbReference type="RefSeq" id="WP_142659682.1">
    <property type="nucleotide sequence ID" value="NZ_CABFVA020000027.1"/>
</dbReference>
<keyword evidence="4" id="KW-1185">Reference proteome</keyword>
<evidence type="ECO:0000313" key="4">
    <source>
        <dbReference type="Proteomes" id="UP000334923"/>
    </source>
</evidence>
<dbReference type="Pfam" id="PF13471">
    <property type="entry name" value="Transglut_core3"/>
    <property type="match status" value="1"/>
</dbReference>
<reference evidence="3 4" key="1">
    <citation type="submission" date="2019-09" db="EMBL/GenBank/DDBJ databases">
        <authorList>
            <person name="Cremers G."/>
        </authorList>
    </citation>
    <scope>NUCLEOTIDE SEQUENCE [LARGE SCALE GENOMIC DNA]</scope>
    <source>
        <strain evidence="3">4A</strain>
    </source>
</reference>
<protein>
    <recommendedName>
        <fullName evidence="2">Microcin J25-processing protein McjB C-terminal domain-containing protein</fullName>
    </recommendedName>
</protein>
<keyword evidence="1" id="KW-0472">Membrane</keyword>
<gene>
    <name evidence="3" type="ORF">MAMT_00759</name>
</gene>
<feature type="transmembrane region" description="Helical" evidence="1">
    <location>
        <begin position="20"/>
        <end position="38"/>
    </location>
</feature>
<sequence>MNRTSDPDQNRAFPSWSELFLVAEAWLTLLWVAATLRTRWRKRLFVMRPLPAERRPTQTQVQHAARLVNAAANRHLKPMTCLERALTLQSVLRRRGCRAALRFGVHKDENAHLAAHAWLEGVSGLSDPLSSRFVPLEPLPERS</sequence>
<evidence type="ECO:0000256" key="1">
    <source>
        <dbReference type="SAM" id="Phobius"/>
    </source>
</evidence>
<evidence type="ECO:0000259" key="2">
    <source>
        <dbReference type="Pfam" id="PF13471"/>
    </source>
</evidence>
<keyword evidence="1" id="KW-0812">Transmembrane</keyword>
<feature type="domain" description="Microcin J25-processing protein McjB C-terminal" evidence="2">
    <location>
        <begin position="33"/>
        <end position="122"/>
    </location>
</feature>
<dbReference type="OrthoDB" id="194072at2"/>
<organism evidence="3 4">
    <name type="scientific">Methylacidimicrobium tartarophylax</name>
    <dbReference type="NCBI Taxonomy" id="1041768"/>
    <lineage>
        <taxon>Bacteria</taxon>
        <taxon>Pseudomonadati</taxon>
        <taxon>Verrucomicrobiota</taxon>
        <taxon>Methylacidimicrobium</taxon>
    </lineage>
</organism>
<dbReference type="InterPro" id="IPR053521">
    <property type="entry name" value="McjB-like"/>
</dbReference>
<name>A0A5E6MD46_9BACT</name>
<dbReference type="NCBIfam" id="NF033537">
    <property type="entry name" value="lasso_biosyn_B2"/>
    <property type="match status" value="1"/>
</dbReference>
<dbReference type="InterPro" id="IPR032708">
    <property type="entry name" value="McjB_C"/>
</dbReference>
<dbReference type="Proteomes" id="UP000334923">
    <property type="component" value="Unassembled WGS sequence"/>
</dbReference>
<evidence type="ECO:0000313" key="3">
    <source>
        <dbReference type="EMBL" id="VVM05721.1"/>
    </source>
</evidence>
<dbReference type="EMBL" id="CABFVA020000027">
    <property type="protein sequence ID" value="VVM05721.1"/>
    <property type="molecule type" value="Genomic_DNA"/>
</dbReference>
<dbReference type="AlphaFoldDB" id="A0A5E6MD46"/>
<accession>A0A5E6MD46</accession>
<proteinExistence type="predicted"/>